<keyword evidence="3" id="KW-1185">Reference proteome</keyword>
<name>D4DGV0_TRIVH</name>
<dbReference type="EMBL" id="ACYE01000364">
    <property type="protein sequence ID" value="EFE38886.1"/>
    <property type="molecule type" value="Genomic_DNA"/>
</dbReference>
<accession>D4DGV0</accession>
<keyword evidence="1" id="KW-1133">Transmembrane helix</keyword>
<dbReference type="KEGG" id="tve:TRV_06405"/>
<feature type="transmembrane region" description="Helical" evidence="1">
    <location>
        <begin position="83"/>
        <end position="104"/>
    </location>
</feature>
<evidence type="ECO:0000256" key="1">
    <source>
        <dbReference type="SAM" id="Phobius"/>
    </source>
</evidence>
<evidence type="ECO:0000313" key="3">
    <source>
        <dbReference type="Proteomes" id="UP000008383"/>
    </source>
</evidence>
<dbReference type="Proteomes" id="UP000008383">
    <property type="component" value="Unassembled WGS sequence"/>
</dbReference>
<reference evidence="3" key="1">
    <citation type="journal article" date="2011" name="Genome Biol.">
        <title>Comparative and functional genomics provide insights into the pathogenicity of dermatophytic fungi.</title>
        <authorList>
            <person name="Burmester A."/>
            <person name="Shelest E."/>
            <person name="Gloeckner G."/>
            <person name="Heddergott C."/>
            <person name="Schindler S."/>
            <person name="Staib P."/>
            <person name="Heidel A."/>
            <person name="Felder M."/>
            <person name="Petzold A."/>
            <person name="Szafranski K."/>
            <person name="Feuermann M."/>
            <person name="Pedruzzi I."/>
            <person name="Priebe S."/>
            <person name="Groth M."/>
            <person name="Winkler R."/>
            <person name="Li W."/>
            <person name="Kniemeyer O."/>
            <person name="Schroeckh V."/>
            <person name="Hertweck C."/>
            <person name="Hube B."/>
            <person name="White T.C."/>
            <person name="Platzer M."/>
            <person name="Guthke R."/>
            <person name="Heitman J."/>
            <person name="Woestemeyer J."/>
            <person name="Zipfel P.F."/>
            <person name="Monod M."/>
            <person name="Brakhage A.A."/>
        </authorList>
    </citation>
    <scope>NUCLEOTIDE SEQUENCE [LARGE SCALE GENOMIC DNA]</scope>
    <source>
        <strain evidence="3">HKI 0517</strain>
    </source>
</reference>
<proteinExistence type="predicted"/>
<keyword evidence="1" id="KW-0812">Transmembrane</keyword>
<sequence>MAPRNYSELGRSLGLLGDQLPWYWKVVSVGSAWSLLTGYVMCFLFVLISAAAVEVEVEVEVDFILFPFAMEPNGAELGANKNALLGTAVILLTLAYLLSALYYVRWRRSIYLFNSLFFACFTSSILGMFNVVINILVRKLLPMSMLSTIIVAISCVSTAAYGLLAFYFSDYWLTVTCSRQRRRARTRAASEVAPDDAELQRRQLLRLYLRPDRAPSVELSQSTFRIDLPDPQSIAGTEEEMLVTPPQNAYERSLHSVSAPSNYPFEVHSSPTSAYKLNPLRYWQPQRSHRDQMRPLAELIS</sequence>
<feature type="transmembrane region" description="Helical" evidence="1">
    <location>
        <begin position="116"/>
        <end position="137"/>
    </location>
</feature>
<keyword evidence="1" id="KW-0472">Membrane</keyword>
<dbReference type="OrthoDB" id="3254104at2759"/>
<dbReference type="AlphaFoldDB" id="D4DGV0"/>
<organism evidence="2 3">
    <name type="scientific">Trichophyton verrucosum (strain HKI 0517)</name>
    <dbReference type="NCBI Taxonomy" id="663202"/>
    <lineage>
        <taxon>Eukaryota</taxon>
        <taxon>Fungi</taxon>
        <taxon>Dikarya</taxon>
        <taxon>Ascomycota</taxon>
        <taxon>Pezizomycotina</taxon>
        <taxon>Eurotiomycetes</taxon>
        <taxon>Eurotiomycetidae</taxon>
        <taxon>Onygenales</taxon>
        <taxon>Arthrodermataceae</taxon>
        <taxon>Trichophyton</taxon>
    </lineage>
</organism>
<comment type="caution">
    <text evidence="2">The sequence shown here is derived from an EMBL/GenBank/DDBJ whole genome shotgun (WGS) entry which is preliminary data.</text>
</comment>
<evidence type="ECO:0000313" key="2">
    <source>
        <dbReference type="EMBL" id="EFE38886.1"/>
    </source>
</evidence>
<dbReference type="HOGENOM" id="CLU_1004614_0_0_1"/>
<dbReference type="GeneID" id="9578305"/>
<dbReference type="RefSeq" id="XP_003019531.1">
    <property type="nucleotide sequence ID" value="XM_003019485.1"/>
</dbReference>
<protein>
    <submittedName>
        <fullName evidence="2">Uncharacterized protein</fullName>
    </submittedName>
</protein>
<feature type="transmembrane region" description="Helical" evidence="1">
    <location>
        <begin position="32"/>
        <end position="53"/>
    </location>
</feature>
<gene>
    <name evidence="2" type="ORF">TRV_06405</name>
</gene>
<feature type="transmembrane region" description="Helical" evidence="1">
    <location>
        <begin position="149"/>
        <end position="173"/>
    </location>
</feature>